<reference evidence="2" key="1">
    <citation type="journal article" date="2023" name="Plant Biotechnol. J.">
        <title>Chromosome-level wild Hevea brasiliensis genome provides new tools for genomic-assisted breeding and valuable loci to elevate rubber yield.</title>
        <authorList>
            <person name="Cheng H."/>
            <person name="Song X."/>
            <person name="Hu Y."/>
            <person name="Wu T."/>
            <person name="Yang Q."/>
            <person name="An Z."/>
            <person name="Feng S."/>
            <person name="Deng Z."/>
            <person name="Wu W."/>
            <person name="Zeng X."/>
            <person name="Tu M."/>
            <person name="Wang X."/>
            <person name="Huang H."/>
        </authorList>
    </citation>
    <scope>NUCLEOTIDE SEQUENCE</scope>
    <source>
        <strain evidence="2">MT/VB/25A 57/8</strain>
    </source>
</reference>
<organism evidence="2 3">
    <name type="scientific">Hevea brasiliensis</name>
    <name type="common">Para rubber tree</name>
    <name type="synonym">Siphonia brasiliensis</name>
    <dbReference type="NCBI Taxonomy" id="3981"/>
    <lineage>
        <taxon>Eukaryota</taxon>
        <taxon>Viridiplantae</taxon>
        <taxon>Streptophyta</taxon>
        <taxon>Embryophyta</taxon>
        <taxon>Tracheophyta</taxon>
        <taxon>Spermatophyta</taxon>
        <taxon>Magnoliopsida</taxon>
        <taxon>eudicotyledons</taxon>
        <taxon>Gunneridae</taxon>
        <taxon>Pentapetalae</taxon>
        <taxon>rosids</taxon>
        <taxon>fabids</taxon>
        <taxon>Malpighiales</taxon>
        <taxon>Euphorbiaceae</taxon>
        <taxon>Crotonoideae</taxon>
        <taxon>Micrandreae</taxon>
        <taxon>Hevea</taxon>
    </lineage>
</organism>
<comment type="caution">
    <text evidence="2">The sequence shown here is derived from an EMBL/GenBank/DDBJ whole genome shotgun (WGS) entry which is preliminary data.</text>
</comment>
<name>A0ABQ9MZZ7_HEVBR</name>
<gene>
    <name evidence="2" type="ORF">P3X46_005210</name>
</gene>
<dbReference type="EMBL" id="JARPOI010000003">
    <property type="protein sequence ID" value="KAJ9185598.1"/>
    <property type="molecule type" value="Genomic_DNA"/>
</dbReference>
<evidence type="ECO:0000259" key="1">
    <source>
        <dbReference type="Pfam" id="PF01048"/>
    </source>
</evidence>
<dbReference type="Proteomes" id="UP001174677">
    <property type="component" value="Chromosome 3"/>
</dbReference>
<sequence length="317" mass="34554">MAVAGSRRMMWPVEMAVVVIGLLAMASPTMQLSMKNPLQGAVQKINDLKPPVYAIIVTTTSSEQAFNESGIFNSTSSVAYKGRTFLLGTIYGRRFVFVNSPANPSINVAITVEIMAAKFNLLGIIYFGSAGALNDWLSVGQVAVPSAVGSTGLWKWLPYNASKEGLLKFAEFNEPEEGENLLGSVLYEKSKVYVNGTFKESIWIEVTPEWQQIADKIEIDFVFTGLRISSADTYVSNEAYRDFLYKTFETSVVDTSSIAVALGAHTNELPFILFNGVSNYADGGESNSDLANTCAVKVLECFIHLLLGRPSPASYDD</sequence>
<evidence type="ECO:0000313" key="2">
    <source>
        <dbReference type="EMBL" id="KAJ9185598.1"/>
    </source>
</evidence>
<accession>A0ABQ9MZZ7</accession>
<dbReference type="InterPro" id="IPR035994">
    <property type="entry name" value="Nucleoside_phosphorylase_sf"/>
</dbReference>
<evidence type="ECO:0000313" key="3">
    <source>
        <dbReference type="Proteomes" id="UP001174677"/>
    </source>
</evidence>
<proteinExistence type="predicted"/>
<keyword evidence="3" id="KW-1185">Reference proteome</keyword>
<feature type="domain" description="Nucleoside phosphorylase" evidence="1">
    <location>
        <begin position="55"/>
        <end position="286"/>
    </location>
</feature>
<protein>
    <recommendedName>
        <fullName evidence="1">Nucleoside phosphorylase domain-containing protein</fullName>
    </recommendedName>
</protein>
<dbReference type="SUPFAM" id="SSF53167">
    <property type="entry name" value="Purine and uridine phosphorylases"/>
    <property type="match status" value="1"/>
</dbReference>
<dbReference type="PANTHER" id="PTHR21234:SF45">
    <property type="entry name" value="NUCLEOSIDE PHOSPHORYLASE DOMAIN-CONTAINING PROTEIN"/>
    <property type="match status" value="1"/>
</dbReference>
<dbReference type="InterPro" id="IPR000845">
    <property type="entry name" value="Nucleoside_phosphorylase_d"/>
</dbReference>
<dbReference type="Pfam" id="PF01048">
    <property type="entry name" value="PNP_UDP_1"/>
    <property type="match status" value="1"/>
</dbReference>
<dbReference type="Gene3D" id="3.40.50.1580">
    <property type="entry name" value="Nucleoside phosphorylase domain"/>
    <property type="match status" value="1"/>
</dbReference>
<dbReference type="PANTHER" id="PTHR21234">
    <property type="entry name" value="PURINE NUCLEOSIDE PHOSPHORYLASE"/>
    <property type="match status" value="1"/>
</dbReference>